<sequence length="362" mass="38938">MKMRPLLTSAALAALAVPAAADMDAARALIEQYSQLPTFEAPGEPFDAQACMADKKMFVIPLTNANPFNVAIGEGMAQAAEMVGFELRNWETQLDPTQWVQGINTAMAEGFDLIDFQGGLPPELVAPQIAEAREAGLKVTATHNWDATTQEVPDFMDGAANTDYVMFGEIIAAWAMVQTDGNVNALVLGPDEITPTAPIRDAILGYLEDNCPDCTARYINVPFNDWATKGQSEVQNALLADPSINYVLPVYDSMAQFIAPAIQIAGSDAKIVSYNGTPFVLDMMREGDIVEMVAGESLGWVGMAGVDANMRLLCGLPPVDTLNTPAYIFTDENVETAGVPATYDDGYGDSHIPGFRKLWGLE</sequence>
<dbReference type="Gene3D" id="3.40.50.2300">
    <property type="match status" value="2"/>
</dbReference>
<evidence type="ECO:0000256" key="1">
    <source>
        <dbReference type="ARBA" id="ARBA00004196"/>
    </source>
</evidence>
<dbReference type="SUPFAM" id="SSF53822">
    <property type="entry name" value="Periplasmic binding protein-like I"/>
    <property type="match status" value="1"/>
</dbReference>
<dbReference type="InterPro" id="IPR028082">
    <property type="entry name" value="Peripla_BP_I"/>
</dbReference>
<evidence type="ECO:0000313" key="6">
    <source>
        <dbReference type="Proteomes" id="UP000253370"/>
    </source>
</evidence>
<dbReference type="PANTHER" id="PTHR46847:SF2">
    <property type="entry name" value="ABC TRANSPORTER SUGAR-BINDING PROTEIN"/>
    <property type="match status" value="1"/>
</dbReference>
<keyword evidence="6" id="KW-1185">Reference proteome</keyword>
<reference evidence="5 6" key="1">
    <citation type="submission" date="2018-07" db="EMBL/GenBank/DDBJ databases">
        <title>Rhodosalinus sp. strain E84T genomic sequence and assembly.</title>
        <authorList>
            <person name="Liu Z.-W."/>
            <person name="Lu D.-C."/>
        </authorList>
    </citation>
    <scope>NUCLEOTIDE SEQUENCE [LARGE SCALE GENOMIC DNA]</scope>
    <source>
        <strain evidence="5 6">E84</strain>
    </source>
</reference>
<evidence type="ECO:0000256" key="4">
    <source>
        <dbReference type="SAM" id="SignalP"/>
    </source>
</evidence>
<name>A0A365U6P5_9RHOB</name>
<accession>A0A365U6P5</accession>
<dbReference type="GO" id="GO:0030313">
    <property type="term" value="C:cell envelope"/>
    <property type="evidence" value="ECO:0007669"/>
    <property type="project" value="UniProtKB-SubCell"/>
</dbReference>
<evidence type="ECO:0000313" key="5">
    <source>
        <dbReference type="EMBL" id="RBI84277.1"/>
    </source>
</evidence>
<comment type="subcellular location">
    <subcellularLocation>
        <location evidence="1">Cell envelope</location>
    </subcellularLocation>
</comment>
<feature type="chain" id="PRO_5016876058" evidence="4">
    <location>
        <begin position="22"/>
        <end position="362"/>
    </location>
</feature>
<protein>
    <submittedName>
        <fullName evidence="5">Sugar ABC transporter substrate-binding protein</fullName>
    </submittedName>
</protein>
<dbReference type="PANTHER" id="PTHR46847">
    <property type="entry name" value="D-ALLOSE-BINDING PERIPLASMIC PROTEIN-RELATED"/>
    <property type="match status" value="1"/>
</dbReference>
<dbReference type="AlphaFoldDB" id="A0A365U6P5"/>
<evidence type="ECO:0000256" key="3">
    <source>
        <dbReference type="ARBA" id="ARBA00022729"/>
    </source>
</evidence>
<organism evidence="5 6">
    <name type="scientific">Rhodosalinus halophilus</name>
    <dbReference type="NCBI Taxonomy" id="2259333"/>
    <lineage>
        <taxon>Bacteria</taxon>
        <taxon>Pseudomonadati</taxon>
        <taxon>Pseudomonadota</taxon>
        <taxon>Alphaproteobacteria</taxon>
        <taxon>Rhodobacterales</taxon>
        <taxon>Paracoccaceae</taxon>
        <taxon>Rhodosalinus</taxon>
    </lineage>
</organism>
<evidence type="ECO:0000256" key="2">
    <source>
        <dbReference type="ARBA" id="ARBA00007639"/>
    </source>
</evidence>
<gene>
    <name evidence="5" type="ORF">DRV85_12600</name>
</gene>
<dbReference type="Proteomes" id="UP000253370">
    <property type="component" value="Unassembled WGS sequence"/>
</dbReference>
<proteinExistence type="inferred from homology"/>
<feature type="signal peptide" evidence="4">
    <location>
        <begin position="1"/>
        <end position="21"/>
    </location>
</feature>
<dbReference type="GO" id="GO:0030246">
    <property type="term" value="F:carbohydrate binding"/>
    <property type="evidence" value="ECO:0007669"/>
    <property type="project" value="UniProtKB-ARBA"/>
</dbReference>
<dbReference type="EMBL" id="QNTQ01000011">
    <property type="protein sequence ID" value="RBI84277.1"/>
    <property type="molecule type" value="Genomic_DNA"/>
</dbReference>
<keyword evidence="3 4" id="KW-0732">Signal</keyword>
<comment type="similarity">
    <text evidence="2">Belongs to the bacterial solute-binding protein 2 family.</text>
</comment>
<comment type="caution">
    <text evidence="5">The sequence shown here is derived from an EMBL/GenBank/DDBJ whole genome shotgun (WGS) entry which is preliminary data.</text>
</comment>